<evidence type="ECO:0000256" key="1">
    <source>
        <dbReference type="ARBA" id="ARBA00004123"/>
    </source>
</evidence>
<keyword evidence="5 8" id="KW-0949">S-adenosyl-L-methionine</keyword>
<feature type="domain" description="tRNA (adenine(58)-N(1))-methyltransferase catalytic subunit TRM61 C-terminal" evidence="10">
    <location>
        <begin position="64"/>
        <end position="242"/>
    </location>
</feature>
<evidence type="ECO:0000256" key="4">
    <source>
        <dbReference type="ARBA" id="ARBA00022679"/>
    </source>
</evidence>
<dbReference type="PROSITE" id="PS01131">
    <property type="entry name" value="RRNA_A_DIMETH"/>
    <property type="match status" value="1"/>
</dbReference>
<evidence type="ECO:0000256" key="7">
    <source>
        <dbReference type="ARBA" id="ARBA00023242"/>
    </source>
</evidence>
<dbReference type="VEuPathDB" id="CryptoDB:CMU_039320"/>
<dbReference type="eggNOG" id="KOG2915">
    <property type="taxonomic scope" value="Eukaryota"/>
</dbReference>
<dbReference type="Gene3D" id="3.10.330.20">
    <property type="match status" value="1"/>
</dbReference>
<dbReference type="GO" id="GO:0030488">
    <property type="term" value="P:tRNA methylation"/>
    <property type="evidence" value="ECO:0007669"/>
    <property type="project" value="InterPro"/>
</dbReference>
<dbReference type="InterPro" id="IPR020596">
    <property type="entry name" value="rRNA_Ade_Mease_Trfase_CS"/>
</dbReference>
<proteinExistence type="inferred from homology"/>
<dbReference type="GO" id="GO:0005634">
    <property type="term" value="C:nucleus"/>
    <property type="evidence" value="ECO:0007669"/>
    <property type="project" value="UniProtKB-SubCell"/>
</dbReference>
<evidence type="ECO:0000256" key="3">
    <source>
        <dbReference type="ARBA" id="ARBA00022603"/>
    </source>
</evidence>
<dbReference type="AlphaFoldDB" id="B6A9H4"/>
<dbReference type="InterPro" id="IPR014816">
    <property type="entry name" value="tRNA_MeTrfase_Gcd14"/>
</dbReference>
<evidence type="ECO:0000256" key="2">
    <source>
        <dbReference type="ARBA" id="ARBA00012796"/>
    </source>
</evidence>
<dbReference type="PIRSF" id="PIRSF017269">
    <property type="entry name" value="GCD14"/>
    <property type="match status" value="1"/>
</dbReference>
<dbReference type="OMA" id="RPDHRMI"/>
<feature type="binding site" evidence="9">
    <location>
        <position position="135"/>
    </location>
    <ligand>
        <name>S-adenosyl-L-methionine</name>
        <dbReference type="ChEBI" id="CHEBI:59789"/>
    </ligand>
</feature>
<evidence type="ECO:0000313" key="11">
    <source>
        <dbReference type="EMBL" id="EEA04865.1"/>
    </source>
</evidence>
<dbReference type="OrthoDB" id="1925287at2759"/>
<comment type="catalytic activity">
    <reaction evidence="8">
        <text>adenosine(58) in tRNA + S-adenosyl-L-methionine = N(1)-methyladenosine(58) in tRNA + S-adenosyl-L-homocysteine + H(+)</text>
        <dbReference type="Rhea" id="RHEA:43152"/>
        <dbReference type="Rhea" id="RHEA-COMP:10365"/>
        <dbReference type="Rhea" id="RHEA-COMP:10366"/>
        <dbReference type="ChEBI" id="CHEBI:15378"/>
        <dbReference type="ChEBI" id="CHEBI:57856"/>
        <dbReference type="ChEBI" id="CHEBI:59789"/>
        <dbReference type="ChEBI" id="CHEBI:74411"/>
        <dbReference type="ChEBI" id="CHEBI:74491"/>
        <dbReference type="EC" id="2.1.1.220"/>
    </reaction>
</comment>
<dbReference type="Gene3D" id="3.40.50.150">
    <property type="entry name" value="Vaccinia Virus protein VP39"/>
    <property type="match status" value="1"/>
</dbReference>
<evidence type="ECO:0000313" key="12">
    <source>
        <dbReference type="Proteomes" id="UP000001460"/>
    </source>
</evidence>
<keyword evidence="12" id="KW-1185">Reference proteome</keyword>
<evidence type="ECO:0000256" key="6">
    <source>
        <dbReference type="ARBA" id="ARBA00022694"/>
    </source>
</evidence>
<dbReference type="EC" id="2.1.1.220" evidence="2 8"/>
<comment type="similarity">
    <text evidence="8">Belongs to the class I-like SAM-binding methyltransferase superfamily. TRM61 family.</text>
</comment>
<reference evidence="11" key="1">
    <citation type="submission" date="2008-06" db="EMBL/GenBank/DDBJ databases">
        <authorList>
            <person name="Lorenzi H."/>
            <person name="Inman J."/>
            <person name="Miller J."/>
            <person name="Schobel S."/>
            <person name="Amedeo P."/>
            <person name="Caler E.V."/>
            <person name="da Silva J."/>
        </authorList>
    </citation>
    <scope>NUCLEOTIDE SEQUENCE [LARGE SCALE GENOMIC DNA]</scope>
    <source>
        <strain evidence="11">RN66</strain>
    </source>
</reference>
<dbReference type="GO" id="GO:0000179">
    <property type="term" value="F:rRNA (adenine-N6,N6-)-dimethyltransferase activity"/>
    <property type="evidence" value="ECO:0007669"/>
    <property type="project" value="InterPro"/>
</dbReference>
<dbReference type="CDD" id="cd02440">
    <property type="entry name" value="AdoMet_MTases"/>
    <property type="match status" value="1"/>
</dbReference>
<dbReference type="STRING" id="441375.B6A9H4"/>
<dbReference type="GeneID" id="6994173"/>
<evidence type="ECO:0000256" key="8">
    <source>
        <dbReference type="PIRNR" id="PIRNR017269"/>
    </source>
</evidence>
<comment type="subcellular location">
    <subcellularLocation>
        <location evidence="1">Nucleus</location>
    </subcellularLocation>
</comment>
<protein>
    <recommendedName>
        <fullName evidence="2 8">tRNA (adenine(58)-N(1))-methyltransferase</fullName>
        <ecNumber evidence="2 8">2.1.1.220</ecNumber>
    </recommendedName>
</protein>
<dbReference type="RefSeq" id="XP_002139214.1">
    <property type="nucleotide sequence ID" value="XM_002139178.1"/>
</dbReference>
<dbReference type="SUPFAM" id="SSF53335">
    <property type="entry name" value="S-adenosyl-L-methionine-dependent methyltransferases"/>
    <property type="match status" value="1"/>
</dbReference>
<dbReference type="EMBL" id="DS989726">
    <property type="protein sequence ID" value="EEA04865.1"/>
    <property type="molecule type" value="Genomic_DNA"/>
</dbReference>
<dbReference type="GO" id="GO:0031515">
    <property type="term" value="C:tRNA (m1A) methyltransferase complex"/>
    <property type="evidence" value="ECO:0007669"/>
    <property type="project" value="UniProtKB-UniRule"/>
</dbReference>
<gene>
    <name evidence="11" type="ORF">CMU_039320</name>
</gene>
<evidence type="ECO:0000259" key="10">
    <source>
        <dbReference type="Pfam" id="PF08704"/>
    </source>
</evidence>
<accession>B6A9H4</accession>
<organism evidence="11 12">
    <name type="scientific">Cryptosporidium muris (strain RN66)</name>
    <dbReference type="NCBI Taxonomy" id="441375"/>
    <lineage>
        <taxon>Eukaryota</taxon>
        <taxon>Sar</taxon>
        <taxon>Alveolata</taxon>
        <taxon>Apicomplexa</taxon>
        <taxon>Conoidasida</taxon>
        <taxon>Coccidia</taxon>
        <taxon>Eucoccidiorida</taxon>
        <taxon>Eimeriorina</taxon>
        <taxon>Cryptosporidiidae</taxon>
        <taxon>Cryptosporidium</taxon>
    </lineage>
</organism>
<keyword evidence="6 8" id="KW-0819">tRNA processing</keyword>
<dbReference type="Proteomes" id="UP000001460">
    <property type="component" value="Unassembled WGS sequence"/>
</dbReference>
<keyword evidence="3 8" id="KW-0489">Methyltransferase</keyword>
<feature type="binding site" evidence="9">
    <location>
        <position position="184"/>
    </location>
    <ligand>
        <name>S-adenosyl-L-methionine</name>
        <dbReference type="ChEBI" id="CHEBI:59789"/>
    </ligand>
</feature>
<dbReference type="PANTHER" id="PTHR12133:SF2">
    <property type="entry name" value="TRNA (ADENINE(58)-N(1))-METHYLTRANSFERASE CATALYTIC SUBUNIT TRMT61A"/>
    <property type="match status" value="1"/>
</dbReference>
<dbReference type="PANTHER" id="PTHR12133">
    <property type="entry name" value="TRNA (ADENINE(58)-N(1))-METHYLTRANSFERASE"/>
    <property type="match status" value="1"/>
</dbReference>
<evidence type="ECO:0000256" key="9">
    <source>
        <dbReference type="PIRSR" id="PIRSR017269-1"/>
    </source>
</evidence>
<keyword evidence="4 8" id="KW-0808">Transferase</keyword>
<dbReference type="PROSITE" id="PS51620">
    <property type="entry name" value="SAM_TRM61"/>
    <property type="match status" value="1"/>
</dbReference>
<dbReference type="InterPro" id="IPR049470">
    <property type="entry name" value="TRM61_C"/>
</dbReference>
<feature type="binding site" evidence="9">
    <location>
        <begin position="114"/>
        <end position="117"/>
    </location>
    <ligand>
        <name>S-adenosyl-L-methionine</name>
        <dbReference type="ChEBI" id="CHEBI:59789"/>
    </ligand>
</feature>
<dbReference type="InterPro" id="IPR029063">
    <property type="entry name" value="SAM-dependent_MTases_sf"/>
</dbReference>
<sequence>MYLDKKYERCKEGDLIILFGGYETILQVKLEANKRVQTKSGVFLHNDIIGSIYGSRVWDISKCKWMAILKLSPEFISQSLRYRTQIIYQADISLIIVLLDASPGKRIIEAGTGSASLTVSLARSTAPNGTIFTFEYDKERYEEAVKDFEKYQICNVVCEHRDVCSFGFKNQNINDHSADAVFLDLPSPWNAICNANEVLVKGGRIVIFSPCIEQVMKNCTELNKSKYIQIRTFEVLYKPWGIVRGILKKFPNQGLRYQLPTRGHTGYLTLAIKPTI</sequence>
<evidence type="ECO:0000256" key="5">
    <source>
        <dbReference type="ARBA" id="ARBA00022691"/>
    </source>
</evidence>
<keyword evidence="7" id="KW-0539">Nucleus</keyword>
<dbReference type="Pfam" id="PF08704">
    <property type="entry name" value="GCD14"/>
    <property type="match status" value="1"/>
</dbReference>
<name>B6A9H4_CRYMR</name>
<dbReference type="GO" id="GO:0160107">
    <property type="term" value="F:tRNA (adenine(58)-N1)-methyltransferase activity"/>
    <property type="evidence" value="ECO:0007669"/>
    <property type="project" value="UniProtKB-EC"/>
</dbReference>